<keyword evidence="2" id="KW-0808">Transferase</keyword>
<dbReference type="Pfam" id="PF00069">
    <property type="entry name" value="Pkinase"/>
    <property type="match status" value="1"/>
</dbReference>
<evidence type="ECO:0000256" key="2">
    <source>
        <dbReference type="ARBA" id="ARBA00022679"/>
    </source>
</evidence>
<feature type="domain" description="Protein kinase" evidence="7">
    <location>
        <begin position="21"/>
        <end position="263"/>
    </location>
</feature>
<dbReference type="PROSITE" id="PS00108">
    <property type="entry name" value="PROTEIN_KINASE_ST"/>
    <property type="match status" value="1"/>
</dbReference>
<evidence type="ECO:0000256" key="3">
    <source>
        <dbReference type="ARBA" id="ARBA00022741"/>
    </source>
</evidence>
<dbReference type="GO" id="GO:0005524">
    <property type="term" value="F:ATP binding"/>
    <property type="evidence" value="ECO:0007669"/>
    <property type="project" value="UniProtKB-UniRule"/>
</dbReference>
<dbReference type="PROSITE" id="PS00107">
    <property type="entry name" value="PROTEIN_KINASE_ATP"/>
    <property type="match status" value="1"/>
</dbReference>
<dbReference type="RefSeq" id="WP_161086638.1">
    <property type="nucleotide sequence ID" value="NZ_WWCX01000086.1"/>
</dbReference>
<keyword evidence="1" id="KW-0723">Serine/threonine-protein kinase</keyword>
<dbReference type="AlphaFoldDB" id="A0A845GX55"/>
<dbReference type="InterPro" id="IPR008271">
    <property type="entry name" value="Ser/Thr_kinase_AS"/>
</dbReference>
<dbReference type="Proteomes" id="UP000447355">
    <property type="component" value="Unassembled WGS sequence"/>
</dbReference>
<evidence type="ECO:0000256" key="1">
    <source>
        <dbReference type="ARBA" id="ARBA00022527"/>
    </source>
</evidence>
<evidence type="ECO:0000313" key="9">
    <source>
        <dbReference type="Proteomes" id="UP000447355"/>
    </source>
</evidence>
<keyword evidence="3 6" id="KW-0547">Nucleotide-binding</keyword>
<dbReference type="Gene3D" id="1.10.510.10">
    <property type="entry name" value="Transferase(Phosphotransferase) domain 1"/>
    <property type="match status" value="1"/>
</dbReference>
<dbReference type="InterPro" id="IPR011009">
    <property type="entry name" value="Kinase-like_dom_sf"/>
</dbReference>
<feature type="binding site" evidence="6">
    <location>
        <position position="50"/>
    </location>
    <ligand>
        <name>ATP</name>
        <dbReference type="ChEBI" id="CHEBI:30616"/>
    </ligand>
</feature>
<dbReference type="PANTHER" id="PTHR24345:SF91">
    <property type="entry name" value="SERINE_THREONINE-PROTEIN KINASE PLK4"/>
    <property type="match status" value="1"/>
</dbReference>
<comment type="caution">
    <text evidence="8">The sequence shown here is derived from an EMBL/GenBank/DDBJ whole genome shotgun (WGS) entry which is preliminary data.</text>
</comment>
<dbReference type="InterPro" id="IPR000719">
    <property type="entry name" value="Prot_kinase_dom"/>
</dbReference>
<accession>A0A845GX55</accession>
<organism evidence="8 9">
    <name type="scientific">Duganella vulcania</name>
    <dbReference type="NCBI Taxonomy" id="2692166"/>
    <lineage>
        <taxon>Bacteria</taxon>
        <taxon>Pseudomonadati</taxon>
        <taxon>Pseudomonadota</taxon>
        <taxon>Betaproteobacteria</taxon>
        <taxon>Burkholderiales</taxon>
        <taxon>Oxalobacteraceae</taxon>
        <taxon>Telluria group</taxon>
        <taxon>Duganella</taxon>
    </lineage>
</organism>
<dbReference type="PROSITE" id="PS50011">
    <property type="entry name" value="PROTEIN_KINASE_DOM"/>
    <property type="match status" value="1"/>
</dbReference>
<dbReference type="CDD" id="cd14014">
    <property type="entry name" value="STKc_PknB_like"/>
    <property type="match status" value="1"/>
</dbReference>
<dbReference type="InterPro" id="IPR017441">
    <property type="entry name" value="Protein_kinase_ATP_BS"/>
</dbReference>
<dbReference type="GO" id="GO:0004674">
    <property type="term" value="F:protein serine/threonine kinase activity"/>
    <property type="evidence" value="ECO:0007669"/>
    <property type="project" value="UniProtKB-KW"/>
</dbReference>
<evidence type="ECO:0000256" key="5">
    <source>
        <dbReference type="ARBA" id="ARBA00022840"/>
    </source>
</evidence>
<dbReference type="EMBL" id="WWCX01000086">
    <property type="protein sequence ID" value="MYM97756.1"/>
    <property type="molecule type" value="Genomic_DNA"/>
</dbReference>
<keyword evidence="4 8" id="KW-0418">Kinase</keyword>
<protein>
    <submittedName>
        <fullName evidence="8">Protein kinase</fullName>
    </submittedName>
</protein>
<evidence type="ECO:0000259" key="7">
    <source>
        <dbReference type="PROSITE" id="PS50011"/>
    </source>
</evidence>
<evidence type="ECO:0000313" key="8">
    <source>
        <dbReference type="EMBL" id="MYM97756.1"/>
    </source>
</evidence>
<evidence type="ECO:0000256" key="4">
    <source>
        <dbReference type="ARBA" id="ARBA00022777"/>
    </source>
</evidence>
<evidence type="ECO:0000256" key="6">
    <source>
        <dbReference type="PROSITE-ProRule" id="PRU10141"/>
    </source>
</evidence>
<dbReference type="SUPFAM" id="SSF56112">
    <property type="entry name" value="Protein kinase-like (PK-like)"/>
    <property type="match status" value="1"/>
</dbReference>
<gene>
    <name evidence="8" type="ORF">GTP90_28290</name>
</gene>
<dbReference type="SMART" id="SM00220">
    <property type="entry name" value="S_TKc"/>
    <property type="match status" value="1"/>
</dbReference>
<proteinExistence type="predicted"/>
<sequence>MPSHFPQLAGSIVVSIARRHYRVLELLGEGGYGHVFKARCQEDGELVAVKFPKTDQDSPQFDDEITLHRQLAHPQLAALLDWGAHFAVFELLHGRTLREHLIKEGAIAAITARAPMLHVLEALTYLHEHGVVHCDVKPHNIMIADDGAKLFDLGSALMMAPGAPGGRLFSPAYSAPEQLLGAPPSTKFDLYAWGLVWLECLTGQPVFAGPNVERLYRQQVADGEVPLPAPLIGHPLGELLRTVLHKDPRQRAGDAQQLYRQLLDINLRDIPRGAGVGTYRYDQSTQPLPARSDVTG</sequence>
<dbReference type="PANTHER" id="PTHR24345">
    <property type="entry name" value="SERINE/THREONINE-PROTEIN KINASE PLK"/>
    <property type="match status" value="1"/>
</dbReference>
<reference evidence="8" key="1">
    <citation type="submission" date="2019-12" db="EMBL/GenBank/DDBJ databases">
        <title>Novel species isolated from a subtropical stream in China.</title>
        <authorList>
            <person name="Lu H."/>
        </authorList>
    </citation>
    <scope>NUCLEOTIDE SEQUENCE [LARGE SCALE GENOMIC DNA]</scope>
    <source>
        <strain evidence="8">FT81W</strain>
    </source>
</reference>
<name>A0A845GX55_9BURK</name>
<keyword evidence="5 6" id="KW-0067">ATP-binding</keyword>